<feature type="region of interest" description="Disordered" evidence="1">
    <location>
        <begin position="1"/>
        <end position="20"/>
    </location>
</feature>
<sequence>MTETGGIADEDRALDDEDVENCELVYNEYEEEQEDDDAEVCVGSDEEEIAVAEVKDENEAQLSLDETASEAEYSKVSVERLVACHVARVVQEDTSSPKSLESNQRPCLLKQEDEREQLFLDVQGEATKQQPIDPPVEFADEAAEIAGLSNENRHLVKMCLGRQEYVALLDPGATVTAILPRVAEQFAEKITGKRG</sequence>
<dbReference type="EMBL" id="CADCXV010000009">
    <property type="protein sequence ID" value="CAB0027847.1"/>
    <property type="molecule type" value="Genomic_DNA"/>
</dbReference>
<dbReference type="AlphaFoldDB" id="A0A6H5HVX0"/>
<proteinExistence type="predicted"/>
<evidence type="ECO:0000256" key="1">
    <source>
        <dbReference type="SAM" id="MobiDB-lite"/>
    </source>
</evidence>
<keyword evidence="3" id="KW-1185">Reference proteome</keyword>
<reference evidence="2 3" key="1">
    <citation type="submission" date="2020-02" db="EMBL/GenBank/DDBJ databases">
        <authorList>
            <person name="Ferguson B K."/>
        </authorList>
    </citation>
    <scope>NUCLEOTIDE SEQUENCE [LARGE SCALE GENOMIC DNA]</scope>
</reference>
<accession>A0A6H5HVX0</accession>
<protein>
    <recommendedName>
        <fullName evidence="4">Aspartic peptidase DDI1-type domain-containing protein</fullName>
    </recommendedName>
</protein>
<evidence type="ECO:0000313" key="3">
    <source>
        <dbReference type="Proteomes" id="UP000479190"/>
    </source>
</evidence>
<evidence type="ECO:0008006" key="4">
    <source>
        <dbReference type="Google" id="ProtNLM"/>
    </source>
</evidence>
<organism evidence="2 3">
    <name type="scientific">Trichogramma brassicae</name>
    <dbReference type="NCBI Taxonomy" id="86971"/>
    <lineage>
        <taxon>Eukaryota</taxon>
        <taxon>Metazoa</taxon>
        <taxon>Ecdysozoa</taxon>
        <taxon>Arthropoda</taxon>
        <taxon>Hexapoda</taxon>
        <taxon>Insecta</taxon>
        <taxon>Pterygota</taxon>
        <taxon>Neoptera</taxon>
        <taxon>Endopterygota</taxon>
        <taxon>Hymenoptera</taxon>
        <taxon>Apocrita</taxon>
        <taxon>Proctotrupomorpha</taxon>
        <taxon>Chalcidoidea</taxon>
        <taxon>Trichogrammatidae</taxon>
        <taxon>Trichogramma</taxon>
    </lineage>
</organism>
<dbReference type="Proteomes" id="UP000479190">
    <property type="component" value="Unassembled WGS sequence"/>
</dbReference>
<gene>
    <name evidence="2" type="ORF">TBRA_LOCUS77</name>
</gene>
<name>A0A6H5HVX0_9HYME</name>
<evidence type="ECO:0000313" key="2">
    <source>
        <dbReference type="EMBL" id="CAB0027847.1"/>
    </source>
</evidence>